<proteinExistence type="predicted"/>
<evidence type="ECO:0000313" key="1">
    <source>
        <dbReference type="EMBL" id="KWX20133.1"/>
    </source>
</evidence>
<comment type="caution">
    <text evidence="1">The sequence shown here is derived from an EMBL/GenBank/DDBJ whole genome shotgun (WGS) entry which is preliminary data.</text>
</comment>
<gene>
    <name evidence="1" type="ORF">AFM11_31800</name>
</gene>
<keyword evidence="2" id="KW-1185">Reference proteome</keyword>
<dbReference type="Gene3D" id="3.10.170.10">
    <property type="match status" value="1"/>
</dbReference>
<dbReference type="InterPro" id="IPR027268">
    <property type="entry name" value="Peptidase_M4/M1_CTD_sf"/>
</dbReference>
<dbReference type="STRING" id="59750.AWC31_32005"/>
<dbReference type="EMBL" id="LGTW01000030">
    <property type="protein sequence ID" value="KWX20133.1"/>
    <property type="molecule type" value="Genomic_DNA"/>
</dbReference>
<evidence type="ECO:0000313" key="2">
    <source>
        <dbReference type="Proteomes" id="UP000070612"/>
    </source>
</evidence>
<dbReference type="PATRIC" id="fig|59750.3.peg.4687"/>
<organism evidence="1 2">
    <name type="scientific">Mycolicibacterium wolinskyi</name>
    <dbReference type="NCBI Taxonomy" id="59750"/>
    <lineage>
        <taxon>Bacteria</taxon>
        <taxon>Bacillati</taxon>
        <taxon>Actinomycetota</taxon>
        <taxon>Actinomycetes</taxon>
        <taxon>Mycobacteriales</taxon>
        <taxon>Mycobacteriaceae</taxon>
        <taxon>Mycolicibacterium</taxon>
    </lineage>
</organism>
<sequence length="508" mass="53871">MDMINFIPNDPLVVDVIPMRRVAARPDRGAGTAGITVASNAAEGTFDPGHPDFVAWQARQAAILAVEAWEEVLGEPLTSWAQEAVNPAALMLIPDAGEEVNAYYDRESLSFFHASNGRGTTFTGASTDVVAHEVGHGVLDALRPDLWFVNLLEVGSFHEAFGDITSILTALRDEPTRRALLDVSPDLSEPNFVEAITEDLADTARHLFGANFSAAKPRRALNTFKWQLPQTMPQSSGPDVMIAEVHSLGRIISGCFYDVLRGIFVAGDRQTAAGLWKATKTTAALVYEAARTAPAVPRFFRAFGRAMVLADNTLNDGAHSQIIGKAFFDHGIALGAQAFLAPELPLAGGSPTLSPEGVSLERATISDLRRRVGAGARAAARVSLVELGGATMANVTIHDEVALDEVDKRLRGVVAGVDSVALVGDSGGAAALMTAPRAGAASSEVLDFVGSLVKHDQVDFGAAPAAKKRAVKAPDKSATVTTHAVRKRGRKQELQRVRFACGAARSER</sequence>
<name>A0A132PCS1_9MYCO</name>
<evidence type="ECO:0008006" key="3">
    <source>
        <dbReference type="Google" id="ProtNLM"/>
    </source>
</evidence>
<protein>
    <recommendedName>
        <fullName evidence="3">Peptidase M4 domain-containing protein</fullName>
    </recommendedName>
</protein>
<dbReference type="AlphaFoldDB" id="A0A132PCS1"/>
<accession>A0A132PCS1</accession>
<dbReference type="Proteomes" id="UP000070612">
    <property type="component" value="Unassembled WGS sequence"/>
</dbReference>
<reference evidence="1 2" key="1">
    <citation type="submission" date="2015-07" db="EMBL/GenBank/DDBJ databases">
        <title>A draft genome sequence of Mycobacterium wolinskyi.</title>
        <authorList>
            <person name="de Man T.J."/>
            <person name="Perry K.A."/>
            <person name="Coulliette A.D."/>
            <person name="Jensen B."/>
            <person name="Toney N.C."/>
            <person name="Limbago B.M."/>
            <person name="Noble-Wang J."/>
        </authorList>
    </citation>
    <scope>NUCLEOTIDE SEQUENCE [LARGE SCALE GENOMIC DNA]</scope>
    <source>
        <strain evidence="1 2">CDC_01</strain>
    </source>
</reference>
<dbReference type="SUPFAM" id="SSF55486">
    <property type="entry name" value="Metalloproteases ('zincins'), catalytic domain"/>
    <property type="match status" value="1"/>
</dbReference>
<dbReference type="Gene3D" id="1.10.390.10">
    <property type="entry name" value="Neutral Protease Domain 2"/>
    <property type="match status" value="1"/>
</dbReference>